<dbReference type="InterPro" id="IPR006016">
    <property type="entry name" value="UspA"/>
</dbReference>
<dbReference type="Proteomes" id="UP000199440">
    <property type="component" value="Unassembled WGS sequence"/>
</dbReference>
<dbReference type="CDD" id="cd00293">
    <property type="entry name" value="USP-like"/>
    <property type="match status" value="1"/>
</dbReference>
<feature type="domain" description="UspA" evidence="2">
    <location>
        <begin position="136"/>
        <end position="259"/>
    </location>
</feature>
<evidence type="ECO:0000313" key="3">
    <source>
        <dbReference type="EMBL" id="SDM28909.1"/>
    </source>
</evidence>
<evidence type="ECO:0000259" key="2">
    <source>
        <dbReference type="Pfam" id="PF00582"/>
    </source>
</evidence>
<proteinExistence type="inferred from homology"/>
<accession>A0A1G9S079</accession>
<evidence type="ECO:0000256" key="1">
    <source>
        <dbReference type="ARBA" id="ARBA00008791"/>
    </source>
</evidence>
<reference evidence="4" key="1">
    <citation type="submission" date="2016-10" db="EMBL/GenBank/DDBJ databases">
        <authorList>
            <person name="Varghese N."/>
            <person name="Submissions S."/>
        </authorList>
    </citation>
    <scope>NUCLEOTIDE SEQUENCE [LARGE SCALE GENOMIC DNA]</scope>
    <source>
        <strain evidence="4">DSM 19886</strain>
    </source>
</reference>
<sequence>MDRISTILVPFDFSNIAKSALEYTAAFVGRNDDIKIVLAHISGNSNFSILPENLKKIEEKYNSKLKNKLEWVTQSGSLTDALLSIQKTRQVDMVIMGTSGTQKEGDAEMTNTSKFVLEADCPVLVVPNGYKEFKLKRIALVLGNEEIEDTHVLGRLLQVARRFNAQVHVVTVENKPGNYGYSKEEEKNENAVEYYLESFYAERVFIKNKDVVEGILDYATKKELDLITILPRNHSKRSEPSEGQLTQLLTVHSQVPLLAID</sequence>
<dbReference type="PANTHER" id="PTHR46268">
    <property type="entry name" value="STRESS RESPONSE PROTEIN NHAX"/>
    <property type="match status" value="1"/>
</dbReference>
<feature type="domain" description="UspA" evidence="2">
    <location>
        <begin position="6"/>
        <end position="127"/>
    </location>
</feature>
<dbReference type="Pfam" id="PF00582">
    <property type="entry name" value="Usp"/>
    <property type="match status" value="2"/>
</dbReference>
<name>A0A1G9S079_9FLAO</name>
<dbReference type="RefSeq" id="WP_176801394.1">
    <property type="nucleotide sequence ID" value="NZ_FNGV01000007.1"/>
</dbReference>
<dbReference type="PANTHER" id="PTHR46268:SF6">
    <property type="entry name" value="UNIVERSAL STRESS PROTEIN UP12"/>
    <property type="match status" value="1"/>
</dbReference>
<keyword evidence="4" id="KW-1185">Reference proteome</keyword>
<dbReference type="AlphaFoldDB" id="A0A1G9S079"/>
<comment type="similarity">
    <text evidence="1">Belongs to the universal stress protein A family.</text>
</comment>
<organism evidence="3 4">
    <name type="scientific">Kriegella aquimaris</name>
    <dbReference type="NCBI Taxonomy" id="192904"/>
    <lineage>
        <taxon>Bacteria</taxon>
        <taxon>Pseudomonadati</taxon>
        <taxon>Bacteroidota</taxon>
        <taxon>Flavobacteriia</taxon>
        <taxon>Flavobacteriales</taxon>
        <taxon>Flavobacteriaceae</taxon>
        <taxon>Kriegella</taxon>
    </lineage>
</organism>
<dbReference type="SUPFAM" id="SSF52402">
    <property type="entry name" value="Adenine nucleotide alpha hydrolases-like"/>
    <property type="match status" value="2"/>
</dbReference>
<dbReference type="PRINTS" id="PR01438">
    <property type="entry name" value="UNVRSLSTRESS"/>
</dbReference>
<evidence type="ECO:0000313" key="4">
    <source>
        <dbReference type="Proteomes" id="UP000199440"/>
    </source>
</evidence>
<protein>
    <submittedName>
        <fullName evidence="3">Nucleotide-binding universal stress protein, UspA family</fullName>
    </submittedName>
</protein>
<dbReference type="InterPro" id="IPR006015">
    <property type="entry name" value="Universal_stress_UspA"/>
</dbReference>
<dbReference type="EMBL" id="FNGV01000007">
    <property type="protein sequence ID" value="SDM28909.1"/>
    <property type="molecule type" value="Genomic_DNA"/>
</dbReference>
<gene>
    <name evidence="3" type="ORF">SAMN04488514_10754</name>
</gene>
<dbReference type="STRING" id="192904.SAMN04488514_10754"/>
<dbReference type="Gene3D" id="3.40.50.12370">
    <property type="match status" value="1"/>
</dbReference>